<evidence type="ECO:0000256" key="1">
    <source>
        <dbReference type="SAM" id="MobiDB-lite"/>
    </source>
</evidence>
<sequence length="570" mass="63341">MPEWDLHDVTESGADFLLDHPDHRATKSLFEQYCEDARGPERPGTRGLRNIRSRMNYYICFIDDERYGLPFRVSGGHDEVHVRPEPVADAGLVIPDSFGALITDAANQFGAVKRSGLVASIQEQKASLDEYFALVCTETVVLAHALLPDKQGRRLPAHTNRFISAAVLEAVHSTIKGAAIWSYVHGLLELLISQAADMVYRVMILREVSNLCHLEYERAQATVKRHAGNVGASMKINPNEVSKADPQLHCLLRLCQAETNASKAARDDSALISYRDMTHHGCPVLRQGDVSSLSETFPPGLPFAIHILLLAINITTITPADAAEFVRCMHYIRMSIDDSIEAHSTTARDRLPERGVNALSGLAVAVSSVQDLLAEGALDDDEKRDCFADQGGQCRQKKQEAKLEWTPSPMPRPQPPEKRVEQRRQKAKTRPSHSSVYEVTGPELPAELLAAQPAQISKVSGATADVFSTLFNSAQSRGSVSWVAFKTAMAELGFSVIPKFGSVYAFHPPDSLEAKKSFTVHRPHRSRTEGHLIHVFARRLKRTYGWKQETVEVATPCRIRPDFELRWYLV</sequence>
<evidence type="ECO:0000313" key="2">
    <source>
        <dbReference type="EMBL" id="KAK4234628.1"/>
    </source>
</evidence>
<name>A0AAN7C3C1_9PEZI</name>
<keyword evidence="3" id="KW-1185">Reference proteome</keyword>
<feature type="region of interest" description="Disordered" evidence="1">
    <location>
        <begin position="388"/>
        <end position="437"/>
    </location>
</feature>
<reference evidence="2" key="1">
    <citation type="journal article" date="2023" name="Mol. Phylogenet. Evol.">
        <title>Genome-scale phylogeny and comparative genomics of the fungal order Sordariales.</title>
        <authorList>
            <person name="Hensen N."/>
            <person name="Bonometti L."/>
            <person name="Westerberg I."/>
            <person name="Brannstrom I.O."/>
            <person name="Guillou S."/>
            <person name="Cros-Aarteil S."/>
            <person name="Calhoun S."/>
            <person name="Haridas S."/>
            <person name="Kuo A."/>
            <person name="Mondo S."/>
            <person name="Pangilinan J."/>
            <person name="Riley R."/>
            <person name="LaButti K."/>
            <person name="Andreopoulos B."/>
            <person name="Lipzen A."/>
            <person name="Chen C."/>
            <person name="Yan M."/>
            <person name="Daum C."/>
            <person name="Ng V."/>
            <person name="Clum A."/>
            <person name="Steindorff A."/>
            <person name="Ohm R.A."/>
            <person name="Martin F."/>
            <person name="Silar P."/>
            <person name="Natvig D.O."/>
            <person name="Lalanne C."/>
            <person name="Gautier V."/>
            <person name="Ament-Velasquez S.L."/>
            <person name="Kruys A."/>
            <person name="Hutchinson M.I."/>
            <person name="Powell A.J."/>
            <person name="Barry K."/>
            <person name="Miller A.N."/>
            <person name="Grigoriev I.V."/>
            <person name="Debuchy R."/>
            <person name="Gladieux P."/>
            <person name="Hiltunen Thoren M."/>
            <person name="Johannesson H."/>
        </authorList>
    </citation>
    <scope>NUCLEOTIDE SEQUENCE</scope>
    <source>
        <strain evidence="2">CBS 532.94</strain>
    </source>
</reference>
<evidence type="ECO:0000313" key="3">
    <source>
        <dbReference type="Proteomes" id="UP001303760"/>
    </source>
</evidence>
<accession>A0AAN7C3C1</accession>
<protein>
    <submittedName>
        <fullName evidence="2">Uncharacterized protein</fullName>
    </submittedName>
</protein>
<dbReference type="Proteomes" id="UP001303760">
    <property type="component" value="Unassembled WGS sequence"/>
</dbReference>
<organism evidence="2 3">
    <name type="scientific">Achaetomium macrosporum</name>
    <dbReference type="NCBI Taxonomy" id="79813"/>
    <lineage>
        <taxon>Eukaryota</taxon>
        <taxon>Fungi</taxon>
        <taxon>Dikarya</taxon>
        <taxon>Ascomycota</taxon>
        <taxon>Pezizomycotina</taxon>
        <taxon>Sordariomycetes</taxon>
        <taxon>Sordariomycetidae</taxon>
        <taxon>Sordariales</taxon>
        <taxon>Chaetomiaceae</taxon>
        <taxon>Achaetomium</taxon>
    </lineage>
</organism>
<reference evidence="2" key="2">
    <citation type="submission" date="2023-05" db="EMBL/GenBank/DDBJ databases">
        <authorList>
            <consortium name="Lawrence Berkeley National Laboratory"/>
            <person name="Steindorff A."/>
            <person name="Hensen N."/>
            <person name="Bonometti L."/>
            <person name="Westerberg I."/>
            <person name="Brannstrom I.O."/>
            <person name="Guillou S."/>
            <person name="Cros-Aarteil S."/>
            <person name="Calhoun S."/>
            <person name="Haridas S."/>
            <person name="Kuo A."/>
            <person name="Mondo S."/>
            <person name="Pangilinan J."/>
            <person name="Riley R."/>
            <person name="Labutti K."/>
            <person name="Andreopoulos B."/>
            <person name="Lipzen A."/>
            <person name="Chen C."/>
            <person name="Yanf M."/>
            <person name="Daum C."/>
            <person name="Ng V."/>
            <person name="Clum A."/>
            <person name="Ohm R."/>
            <person name="Martin F."/>
            <person name="Silar P."/>
            <person name="Natvig D."/>
            <person name="Lalanne C."/>
            <person name="Gautier V."/>
            <person name="Ament-Velasquez S.L."/>
            <person name="Kruys A."/>
            <person name="Hutchinson M.I."/>
            <person name="Powell A.J."/>
            <person name="Barry K."/>
            <person name="Miller A.N."/>
            <person name="Grigoriev I.V."/>
            <person name="Debuchy R."/>
            <person name="Gladieux P."/>
            <person name="Thoren M.H."/>
            <person name="Johannesson H."/>
        </authorList>
    </citation>
    <scope>NUCLEOTIDE SEQUENCE</scope>
    <source>
        <strain evidence="2">CBS 532.94</strain>
    </source>
</reference>
<feature type="compositionally biased region" description="Basic and acidic residues" evidence="1">
    <location>
        <begin position="415"/>
        <end position="424"/>
    </location>
</feature>
<dbReference type="PANTHER" id="PTHR40788">
    <property type="entry name" value="CLR5 DOMAIN-CONTAINING PROTEIN-RELATED"/>
    <property type="match status" value="1"/>
</dbReference>
<proteinExistence type="predicted"/>
<gene>
    <name evidence="2" type="ORF">C8A03DRAFT_47089</name>
</gene>
<dbReference type="EMBL" id="MU860346">
    <property type="protein sequence ID" value="KAK4234628.1"/>
    <property type="molecule type" value="Genomic_DNA"/>
</dbReference>
<comment type="caution">
    <text evidence="2">The sequence shown here is derived from an EMBL/GenBank/DDBJ whole genome shotgun (WGS) entry which is preliminary data.</text>
</comment>
<dbReference type="PANTHER" id="PTHR40788:SF1">
    <property type="entry name" value="IPA PROTEIN"/>
    <property type="match status" value="1"/>
</dbReference>
<dbReference type="AlphaFoldDB" id="A0AAN7C3C1"/>